<feature type="region of interest" description="Disordered" evidence="1">
    <location>
        <begin position="128"/>
        <end position="177"/>
    </location>
</feature>
<evidence type="ECO:0000256" key="1">
    <source>
        <dbReference type="SAM" id="MobiDB-lite"/>
    </source>
</evidence>
<feature type="transmembrane region" description="Helical" evidence="2">
    <location>
        <begin position="419"/>
        <end position="442"/>
    </location>
</feature>
<organism evidence="3 4">
    <name type="scientific">Phyllosticta capitalensis</name>
    <dbReference type="NCBI Taxonomy" id="121624"/>
    <lineage>
        <taxon>Eukaryota</taxon>
        <taxon>Fungi</taxon>
        <taxon>Dikarya</taxon>
        <taxon>Ascomycota</taxon>
        <taxon>Pezizomycotina</taxon>
        <taxon>Dothideomycetes</taxon>
        <taxon>Dothideomycetes incertae sedis</taxon>
        <taxon>Botryosphaeriales</taxon>
        <taxon>Phyllostictaceae</taxon>
        <taxon>Phyllosticta</taxon>
    </lineage>
</organism>
<name>A0ABR1YX08_9PEZI</name>
<dbReference type="EMBL" id="JBBWRZ010000003">
    <property type="protein sequence ID" value="KAK8240745.1"/>
    <property type="molecule type" value="Genomic_DNA"/>
</dbReference>
<keyword evidence="2" id="KW-0812">Transmembrane</keyword>
<proteinExistence type="predicted"/>
<feature type="compositionally biased region" description="Polar residues" evidence="1">
    <location>
        <begin position="153"/>
        <end position="166"/>
    </location>
</feature>
<comment type="caution">
    <text evidence="3">The sequence shown here is derived from an EMBL/GenBank/DDBJ whole genome shotgun (WGS) entry which is preliminary data.</text>
</comment>
<feature type="region of interest" description="Disordered" evidence="1">
    <location>
        <begin position="82"/>
        <end position="105"/>
    </location>
</feature>
<sequence>MIVSDDLLPNLYRLLSKSVRLLSQPRRALSPLFDYIIVPFHPQAPCQQRKSRTRFLSNPSATLPSQLLPLLPTLPPYTVHTVPEKSAHAQPESRRASAAQGPDARRWEVGTSLQVLLLHERLSEMIRRNKDSQAEKEGARGEKGAAKDYSPPNLKTTRRGLNTNAPDSREYIKTHSGGTTPCLTHHCSTSPSVTSAAFARISASSSHVSSVCIDRSRSACNDTSAPSSSAASSSLAVAASCAPASLRTQTSVSSGSTVCGRWASSASYQSYRSRYVSSRRRAADGGAGIGGDRGWRGGEAMAASISARPKVMSGGDGGASCLPWRPCAAAGGAGIGGDLGWRGGETVAASMSSRPKVISSADDGHVDGVVVEEWRPPWLLCAASGDDGHGDGVVESWRPWLLCTLSGDDGHGVVESWRPWFLCALSGRLLLLCAFAAAAALLAAAIRKGVLAVVVLVLILVVVSAERLESDRGAGVGVAGLPTKPPI</sequence>
<evidence type="ECO:0000313" key="4">
    <source>
        <dbReference type="Proteomes" id="UP001492380"/>
    </source>
</evidence>
<feature type="compositionally biased region" description="Basic and acidic residues" evidence="1">
    <location>
        <begin position="82"/>
        <end position="95"/>
    </location>
</feature>
<keyword evidence="4" id="KW-1185">Reference proteome</keyword>
<keyword evidence="2" id="KW-0472">Membrane</keyword>
<feature type="compositionally biased region" description="Basic and acidic residues" evidence="1">
    <location>
        <begin position="128"/>
        <end position="146"/>
    </location>
</feature>
<protein>
    <submittedName>
        <fullName evidence="3">Uncharacterized protein</fullName>
    </submittedName>
</protein>
<reference evidence="3 4" key="1">
    <citation type="submission" date="2024-04" db="EMBL/GenBank/DDBJ databases">
        <title>Phyllosticta paracitricarpa is synonymous to the EU quarantine fungus P. citricarpa based on phylogenomic analyses.</title>
        <authorList>
            <consortium name="Lawrence Berkeley National Laboratory"/>
            <person name="Van Ingen-Buijs V.A."/>
            <person name="Van Westerhoven A.C."/>
            <person name="Haridas S."/>
            <person name="Skiadas P."/>
            <person name="Martin F."/>
            <person name="Groenewald J.Z."/>
            <person name="Crous P.W."/>
            <person name="Seidl M.F."/>
        </authorList>
    </citation>
    <scope>NUCLEOTIDE SEQUENCE [LARGE SCALE GENOMIC DNA]</scope>
    <source>
        <strain evidence="3 4">CBS 123374</strain>
    </source>
</reference>
<accession>A0ABR1YX08</accession>
<evidence type="ECO:0000313" key="3">
    <source>
        <dbReference type="EMBL" id="KAK8240745.1"/>
    </source>
</evidence>
<dbReference type="Proteomes" id="UP001492380">
    <property type="component" value="Unassembled WGS sequence"/>
</dbReference>
<feature type="transmembrane region" description="Helical" evidence="2">
    <location>
        <begin position="449"/>
        <end position="465"/>
    </location>
</feature>
<gene>
    <name evidence="3" type="ORF">HDK90DRAFT_194178</name>
</gene>
<evidence type="ECO:0000256" key="2">
    <source>
        <dbReference type="SAM" id="Phobius"/>
    </source>
</evidence>
<keyword evidence="2" id="KW-1133">Transmembrane helix</keyword>